<protein>
    <recommendedName>
        <fullName evidence="1">Endolytic peptidoglycan transglycosylase RlpA</fullName>
        <ecNumber evidence="1">4.2.2.-</ecNumber>
    </recommendedName>
</protein>
<comment type="function">
    <text evidence="1">Lytic transglycosylase with a strong preference for naked glycan strands that lack stem peptides.</text>
</comment>
<evidence type="ECO:0000313" key="4">
    <source>
        <dbReference type="Proteomes" id="UP001526430"/>
    </source>
</evidence>
<keyword evidence="1" id="KW-0456">Lyase</keyword>
<comment type="subcellular location">
    <subcellularLocation>
        <location evidence="1">Cell membrane</location>
        <topology evidence="1">Lipid-anchor</topology>
    </subcellularLocation>
</comment>
<dbReference type="RefSeq" id="WP_301588292.1">
    <property type="nucleotide sequence ID" value="NZ_JAPFQI010000001.1"/>
</dbReference>
<reference evidence="3 4" key="1">
    <citation type="submission" date="2022-10" db="EMBL/GenBank/DDBJ databases">
        <title>Roseococcus glaciei nov., sp. nov., isolated from glacier.</title>
        <authorList>
            <person name="Liu Q."/>
            <person name="Xin Y.-H."/>
        </authorList>
    </citation>
    <scope>NUCLEOTIDE SEQUENCE [LARGE SCALE GENOMIC DNA]</scope>
    <source>
        <strain evidence="3 4">MDT2-1-1</strain>
    </source>
</reference>
<dbReference type="Proteomes" id="UP001526430">
    <property type="component" value="Unassembled WGS sequence"/>
</dbReference>
<keyword evidence="1" id="KW-0449">Lipoprotein</keyword>
<dbReference type="InterPro" id="IPR034718">
    <property type="entry name" value="RlpA"/>
</dbReference>
<keyword evidence="1" id="KW-0961">Cell wall biogenesis/degradation</keyword>
<dbReference type="InterPro" id="IPR007730">
    <property type="entry name" value="SPOR-like_dom"/>
</dbReference>
<evidence type="ECO:0000259" key="2">
    <source>
        <dbReference type="PROSITE" id="PS51724"/>
    </source>
</evidence>
<dbReference type="InterPro" id="IPR036908">
    <property type="entry name" value="RlpA-like_sf"/>
</dbReference>
<sequence>MKRVLAGLAALALLASCGRPPPPGPEARPRYVVGEGYNLGGQWSYPREDWSLDQTGIAETMPRRAGLTANGERHDASALVAAHRTLPLPSIVTVTNLENGRSLRVRVHDRGPERAGRVIAVSPRATELLGARGPFQARVTADQGASRLAGSGLEGHAPALAIAAAPVGRVERESLAAPEGARVAAPRAETVRPANAAETAVAVPPPERLPEQVTQGAPMPGRLWTEAGSFFRADFARTQAARLGMRAEPFGPAGRQQVWRVRGGPYATLAEADEAFARALRAGQQELRLVVE</sequence>
<dbReference type="EC" id="4.2.2.-" evidence="1"/>
<dbReference type="Pfam" id="PF03330">
    <property type="entry name" value="DPBB_1"/>
    <property type="match status" value="1"/>
</dbReference>
<dbReference type="HAMAP" id="MF_02071">
    <property type="entry name" value="RlpA"/>
    <property type="match status" value="1"/>
</dbReference>
<keyword evidence="4" id="KW-1185">Reference proteome</keyword>
<dbReference type="Gene3D" id="2.40.40.10">
    <property type="entry name" value="RlpA-like domain"/>
    <property type="match status" value="1"/>
</dbReference>
<gene>
    <name evidence="1" type="primary">rlpA</name>
    <name evidence="3" type="ORF">OF850_03215</name>
</gene>
<dbReference type="PROSITE" id="PS51257">
    <property type="entry name" value="PROKAR_LIPOPROTEIN"/>
    <property type="match status" value="1"/>
</dbReference>
<dbReference type="PANTHER" id="PTHR34183">
    <property type="entry name" value="ENDOLYTIC PEPTIDOGLYCAN TRANSGLYCOSYLASE RLPA"/>
    <property type="match status" value="1"/>
</dbReference>
<evidence type="ECO:0000313" key="3">
    <source>
        <dbReference type="EMBL" id="MCW8084627.1"/>
    </source>
</evidence>
<accession>A0ABT3NR48</accession>
<feature type="domain" description="SPOR" evidence="2">
    <location>
        <begin position="217"/>
        <end position="292"/>
    </location>
</feature>
<dbReference type="PROSITE" id="PS51724">
    <property type="entry name" value="SPOR"/>
    <property type="match status" value="1"/>
</dbReference>
<keyword evidence="1" id="KW-1003">Cell membrane</keyword>
<name>A0ABT3NR48_9PROT</name>
<dbReference type="PANTHER" id="PTHR34183:SF8">
    <property type="entry name" value="ENDOLYTIC PEPTIDOGLYCAN TRANSGLYCOSYLASE RLPA-RELATED"/>
    <property type="match status" value="1"/>
</dbReference>
<organism evidence="3 4">
    <name type="scientific">Sabulicella glaciei</name>
    <dbReference type="NCBI Taxonomy" id="2984948"/>
    <lineage>
        <taxon>Bacteria</taxon>
        <taxon>Pseudomonadati</taxon>
        <taxon>Pseudomonadota</taxon>
        <taxon>Alphaproteobacteria</taxon>
        <taxon>Acetobacterales</taxon>
        <taxon>Acetobacteraceae</taxon>
        <taxon>Sabulicella</taxon>
    </lineage>
</organism>
<dbReference type="InterPro" id="IPR036680">
    <property type="entry name" value="SPOR-like_sf"/>
</dbReference>
<dbReference type="CDD" id="cd22268">
    <property type="entry name" value="DPBB_RlpA-like"/>
    <property type="match status" value="1"/>
</dbReference>
<evidence type="ECO:0000256" key="1">
    <source>
        <dbReference type="HAMAP-Rule" id="MF_02071"/>
    </source>
</evidence>
<keyword evidence="1" id="KW-0564">Palmitate</keyword>
<dbReference type="InterPro" id="IPR009009">
    <property type="entry name" value="RlpA-like_DPBB"/>
</dbReference>
<comment type="similarity">
    <text evidence="1">Belongs to the RlpA family.</text>
</comment>
<proteinExistence type="inferred from homology"/>
<dbReference type="EMBL" id="JAPFQI010000001">
    <property type="protein sequence ID" value="MCW8084627.1"/>
    <property type="molecule type" value="Genomic_DNA"/>
</dbReference>
<keyword evidence="1" id="KW-0472">Membrane</keyword>
<comment type="caution">
    <text evidence="3">The sequence shown here is derived from an EMBL/GenBank/DDBJ whole genome shotgun (WGS) entry which is preliminary data.</text>
</comment>
<dbReference type="SUPFAM" id="SSF110997">
    <property type="entry name" value="Sporulation related repeat"/>
    <property type="match status" value="1"/>
</dbReference>